<evidence type="ECO:0000313" key="2">
    <source>
        <dbReference type="Proteomes" id="UP001057452"/>
    </source>
</evidence>
<name>A0ACB9XQA7_CHAAC</name>
<dbReference type="EMBL" id="CM043788">
    <property type="protein sequence ID" value="KAI4828774.1"/>
    <property type="molecule type" value="Genomic_DNA"/>
</dbReference>
<reference evidence="1" key="1">
    <citation type="submission" date="2022-05" db="EMBL/GenBank/DDBJ databases">
        <title>Chromosome-level genome of Chaenocephalus aceratus.</title>
        <authorList>
            <person name="Park H."/>
        </authorList>
    </citation>
    <scope>NUCLEOTIDE SEQUENCE</scope>
    <source>
        <strain evidence="1">KU_202001</strain>
    </source>
</reference>
<sequence>MTSSIDRDDSSIFDGLMEEDEKDKAKRVSRNKSEKKRRDQFNVLIKELGTMLPGNTRKMDKSTILQNSIDFLHKHKEIAAQSESTEIRQDWKPPFLSNEEFTQLMLEALDGFFLAIMTDGNIIYASESVTSLLEHLPSDLVDQNLLNFLPMGEHSDVYKALSSHIMEGEALTPEYLKTNNQLEFCCHMLRGTIDPKEPPVYEYVKFIGNFKSLNNVPNCDRNGFEGVIQRSLHSAYEDGVCLIATVRLAKPQFIKEMCTVEEPNEEFTSRHSLEWKFLFLDHRAPPIIGYLPFEVLGTSGYDYYHVDDLETLAKCHEHLMQYGKGKSCYYRFLTKGQQWIWLQTHYYITYHQWNSRPEFIVCTHTVVSYAEVRAEQRRELGIEEIQPEITADKQSMSSQTTGQNMATSVVSQQQQQQPQQQPQQQQVQISGQQAMVQFSSQLEVMHSLKGQLEQRTRLIEANIQRQQDELRQIQDELQRVQGQSLQMFLPKGAGGLSLSSVQMAQGSAVQQGGTLSMQGQVVSAGLLQSSIQTQHAVQPQQQMLLREQSTALSQPQQNLLPSSLYNTMMIPQQSPANVLQIATSLAQNTGHNTPAVATFAQDRSAQIRFPASPQLLTKLMAGQMACGAVMVPTTMFMGQVVTAFAPQQGQTQTISISQQPLQQHHQQQQQQHHHQQEQQVQQQSQVAAMQLGQAPLQQSQFLQASRLLHGNQSTQLILQAAFPLQQQGAFTATPQQQQQQLQQQQQQHHHHHQQKQLQQHKQHHHHHHHHQQQLAPHRADSLSDRSSSQQQ</sequence>
<comment type="caution">
    <text evidence="1">The sequence shown here is derived from an EMBL/GenBank/DDBJ whole genome shotgun (WGS) entry which is preliminary data.</text>
</comment>
<proteinExistence type="predicted"/>
<evidence type="ECO:0000313" key="1">
    <source>
        <dbReference type="EMBL" id="KAI4828774.1"/>
    </source>
</evidence>
<keyword evidence="2" id="KW-1185">Reference proteome</keyword>
<gene>
    <name evidence="1" type="ORF">KUCAC02_022850</name>
</gene>
<organism evidence="1 2">
    <name type="scientific">Chaenocephalus aceratus</name>
    <name type="common">Blackfin icefish</name>
    <name type="synonym">Chaenichthys aceratus</name>
    <dbReference type="NCBI Taxonomy" id="36190"/>
    <lineage>
        <taxon>Eukaryota</taxon>
        <taxon>Metazoa</taxon>
        <taxon>Chordata</taxon>
        <taxon>Craniata</taxon>
        <taxon>Vertebrata</taxon>
        <taxon>Euteleostomi</taxon>
        <taxon>Actinopterygii</taxon>
        <taxon>Neopterygii</taxon>
        <taxon>Teleostei</taxon>
        <taxon>Neoteleostei</taxon>
        <taxon>Acanthomorphata</taxon>
        <taxon>Eupercaria</taxon>
        <taxon>Perciformes</taxon>
        <taxon>Notothenioidei</taxon>
        <taxon>Channichthyidae</taxon>
        <taxon>Chaenocephalus</taxon>
    </lineage>
</organism>
<dbReference type="Proteomes" id="UP001057452">
    <property type="component" value="Chromosome 4"/>
</dbReference>
<accession>A0ACB9XQA7</accession>
<protein>
    <submittedName>
        <fullName evidence="1">Uncharacterized protein</fullName>
    </submittedName>
</protein>